<keyword evidence="2" id="KW-1185">Reference proteome</keyword>
<protein>
    <submittedName>
        <fullName evidence="1">4981_t:CDS:1</fullName>
    </submittedName>
</protein>
<accession>A0ACA9PG05</accession>
<organism evidence="1 2">
    <name type="scientific">Scutellospora calospora</name>
    <dbReference type="NCBI Taxonomy" id="85575"/>
    <lineage>
        <taxon>Eukaryota</taxon>
        <taxon>Fungi</taxon>
        <taxon>Fungi incertae sedis</taxon>
        <taxon>Mucoromycota</taxon>
        <taxon>Glomeromycotina</taxon>
        <taxon>Glomeromycetes</taxon>
        <taxon>Diversisporales</taxon>
        <taxon>Gigasporaceae</taxon>
        <taxon>Scutellospora</taxon>
    </lineage>
</organism>
<sequence length="44" mass="5104">ITIDMLSDDINEYNNNGLRICENLILKLHISRLTEEAQKLMSVE</sequence>
<comment type="caution">
    <text evidence="1">The sequence shown here is derived from an EMBL/GenBank/DDBJ whole genome shotgun (WGS) entry which is preliminary data.</text>
</comment>
<dbReference type="Proteomes" id="UP000789860">
    <property type="component" value="Unassembled WGS sequence"/>
</dbReference>
<reference evidence="1" key="1">
    <citation type="submission" date="2021-06" db="EMBL/GenBank/DDBJ databases">
        <authorList>
            <person name="Kallberg Y."/>
            <person name="Tangrot J."/>
            <person name="Rosling A."/>
        </authorList>
    </citation>
    <scope>NUCLEOTIDE SEQUENCE</scope>
    <source>
        <strain evidence="1">AU212A</strain>
    </source>
</reference>
<evidence type="ECO:0000313" key="1">
    <source>
        <dbReference type="EMBL" id="CAG8708947.1"/>
    </source>
</evidence>
<evidence type="ECO:0000313" key="2">
    <source>
        <dbReference type="Proteomes" id="UP000789860"/>
    </source>
</evidence>
<proteinExistence type="predicted"/>
<name>A0ACA9PG05_9GLOM</name>
<feature type="non-terminal residue" evidence="1">
    <location>
        <position position="44"/>
    </location>
</feature>
<feature type="non-terminal residue" evidence="1">
    <location>
        <position position="1"/>
    </location>
</feature>
<dbReference type="EMBL" id="CAJVPM010042395">
    <property type="protein sequence ID" value="CAG8708947.1"/>
    <property type="molecule type" value="Genomic_DNA"/>
</dbReference>
<gene>
    <name evidence="1" type="ORF">SCALOS_LOCUS10794</name>
</gene>